<feature type="region of interest" description="Disordered" evidence="5">
    <location>
        <begin position="1"/>
        <end position="20"/>
    </location>
</feature>
<sequence length="603" mass="68452">MEVDEDPIPTKHESHESDKLSHQDYLNTLKVPTAAEIARISEIQVAKEEQISRKYCQHSAEEKDAVRLIQRAYRGHRDRRSLYGLTLDPSSRWSELMKEWRYRSATAPHHSGSCTPRTPHGLSRNPSDRAMVNWRRVTEIAERAGEGTSSCGSTSPAVSLSSRRSLGRRKSTQDAQELDSMLLDLRYFLEMVDHKHRYGANLQTYHEEWQRSKTNENFFYWLDHGEGRDADLIPLCSRDKLEREKTRYLSRDERHFYLARVDTEGLLRWDKSDELITTSSDQFQDSMHGIVPLGTDVPTFSDEDVKRQISADASFTSRLAAAGGVFKDALKAEPEPVYEKDTSSSSSSTCTTSPDAMLDDASHQLTTPSQKTKQKKQGKRAFRVSPATILNHLLRASVRPGTWIYVADTTGRLYVGIKSSGAFQHSSFLSGARISSAGTIRIEEGKLKYLSPLSGHYRPTTRSFRRFISNLKSQGVDTSSLKVSKAYSILLGMELYGTSKKATRHLLHPEREAKRGQARKDAARKNDLLHPLTLPASGDMSVTDTIEENWYRRATLENDKRGLAKLMEDLNIRRERRGSDLRRTSDNSRMMEVKGRHIGTQLT</sequence>
<organism evidence="6 7">
    <name type="scientific">Septoria linicola</name>
    <dbReference type="NCBI Taxonomy" id="215465"/>
    <lineage>
        <taxon>Eukaryota</taxon>
        <taxon>Fungi</taxon>
        <taxon>Dikarya</taxon>
        <taxon>Ascomycota</taxon>
        <taxon>Pezizomycotina</taxon>
        <taxon>Dothideomycetes</taxon>
        <taxon>Dothideomycetidae</taxon>
        <taxon>Mycosphaerellales</taxon>
        <taxon>Mycosphaerellaceae</taxon>
        <taxon>Septoria</taxon>
    </lineage>
</organism>
<dbReference type="PROSITE" id="PS50096">
    <property type="entry name" value="IQ"/>
    <property type="match status" value="1"/>
</dbReference>
<dbReference type="GO" id="GO:0005737">
    <property type="term" value="C:cytoplasm"/>
    <property type="evidence" value="ECO:0007669"/>
    <property type="project" value="UniProtKB-SubCell"/>
</dbReference>
<gene>
    <name evidence="6" type="ORF">Slin15195_G015600</name>
</gene>
<comment type="subcellular location">
    <subcellularLocation>
        <location evidence="2">Cytoplasm</location>
    </subcellularLocation>
    <subcellularLocation>
        <location evidence="1">Nucleus</location>
    </subcellularLocation>
</comment>
<dbReference type="Proteomes" id="UP001056384">
    <property type="component" value="Chromosome 1"/>
</dbReference>
<feature type="compositionally biased region" description="Basic and acidic residues" evidence="5">
    <location>
        <begin position="8"/>
        <end position="20"/>
    </location>
</feature>
<feature type="compositionally biased region" description="Basic residues" evidence="5">
    <location>
        <begin position="372"/>
        <end position="381"/>
    </location>
</feature>
<evidence type="ECO:0000256" key="3">
    <source>
        <dbReference type="ARBA" id="ARBA00022490"/>
    </source>
</evidence>
<keyword evidence="7" id="KW-1185">Reference proteome</keyword>
<dbReference type="AlphaFoldDB" id="A0A9Q9EE01"/>
<feature type="region of interest" description="Disordered" evidence="5">
    <location>
        <begin position="336"/>
        <end position="381"/>
    </location>
</feature>
<evidence type="ECO:0000256" key="2">
    <source>
        <dbReference type="ARBA" id="ARBA00004496"/>
    </source>
</evidence>
<protein>
    <submittedName>
        <fullName evidence="6">IQ domain-containing protein IQM</fullName>
    </submittedName>
</protein>
<feature type="compositionally biased region" description="Basic and acidic residues" evidence="5">
    <location>
        <begin position="511"/>
        <end position="528"/>
    </location>
</feature>
<dbReference type="PANTHER" id="PTHR31250:SF27">
    <property type="entry name" value="IQ DOMAIN-CONTAINING PROTEIN IQM5"/>
    <property type="match status" value="1"/>
</dbReference>
<keyword evidence="4" id="KW-0539">Nucleus</keyword>
<dbReference type="PANTHER" id="PTHR31250">
    <property type="entry name" value="IQ DOMAIN-CONTAINING PROTEIN IQM3"/>
    <property type="match status" value="1"/>
</dbReference>
<evidence type="ECO:0000313" key="6">
    <source>
        <dbReference type="EMBL" id="USW48241.1"/>
    </source>
</evidence>
<feature type="region of interest" description="Disordered" evidence="5">
    <location>
        <begin position="511"/>
        <end position="532"/>
    </location>
</feature>
<accession>A0A9Q9EE01</accession>
<feature type="compositionally biased region" description="Polar residues" evidence="5">
    <location>
        <begin position="147"/>
        <end position="158"/>
    </location>
</feature>
<reference evidence="6" key="1">
    <citation type="submission" date="2022-06" db="EMBL/GenBank/DDBJ databases">
        <title>Complete genome sequences of two strains of the flax pathogen Septoria linicola.</title>
        <authorList>
            <person name="Lapalu N."/>
            <person name="Simon A."/>
            <person name="Demenou B."/>
            <person name="Paumier D."/>
            <person name="Guillot M.-P."/>
            <person name="Gout L."/>
            <person name="Valade R."/>
        </authorList>
    </citation>
    <scope>NUCLEOTIDE SEQUENCE</scope>
    <source>
        <strain evidence="6">SE15195</strain>
    </source>
</reference>
<name>A0A9Q9EE01_9PEZI</name>
<feature type="region of interest" description="Disordered" evidence="5">
    <location>
        <begin position="143"/>
        <end position="173"/>
    </location>
</feature>
<keyword evidence="3" id="KW-0963">Cytoplasm</keyword>
<dbReference type="GO" id="GO:0005634">
    <property type="term" value="C:nucleus"/>
    <property type="evidence" value="ECO:0007669"/>
    <property type="project" value="UniProtKB-SubCell"/>
</dbReference>
<feature type="compositionally biased region" description="Low complexity" evidence="5">
    <location>
        <begin position="343"/>
        <end position="353"/>
    </location>
</feature>
<proteinExistence type="predicted"/>
<dbReference type="EMBL" id="CP099418">
    <property type="protein sequence ID" value="USW48241.1"/>
    <property type="molecule type" value="Genomic_DNA"/>
</dbReference>
<evidence type="ECO:0000256" key="4">
    <source>
        <dbReference type="ARBA" id="ARBA00023242"/>
    </source>
</evidence>
<evidence type="ECO:0000256" key="1">
    <source>
        <dbReference type="ARBA" id="ARBA00004123"/>
    </source>
</evidence>
<feature type="region of interest" description="Disordered" evidence="5">
    <location>
        <begin position="107"/>
        <end position="127"/>
    </location>
</feature>
<dbReference type="InterPro" id="IPR044159">
    <property type="entry name" value="IQM"/>
</dbReference>
<evidence type="ECO:0000256" key="5">
    <source>
        <dbReference type="SAM" id="MobiDB-lite"/>
    </source>
</evidence>
<evidence type="ECO:0000313" key="7">
    <source>
        <dbReference type="Proteomes" id="UP001056384"/>
    </source>
</evidence>